<evidence type="ECO:0000313" key="9">
    <source>
        <dbReference type="Proteomes" id="UP000539538"/>
    </source>
</evidence>
<dbReference type="SUPFAM" id="SSF53335">
    <property type="entry name" value="S-adenosyl-L-methionine-dependent methyltransferases"/>
    <property type="match status" value="1"/>
</dbReference>
<comment type="function">
    <text evidence="7">Catalyzes the methyl esterification of L-isoaspartyl residues in peptides and proteins that result from spontaneous decomposition of normal L-aspartyl and L-asparaginyl residues. It plays a role in the repair and/or degradation of damaged proteins.</text>
</comment>
<dbReference type="Gene3D" id="3.40.50.150">
    <property type="entry name" value="Vaccinia Virus protein VP39"/>
    <property type="match status" value="1"/>
</dbReference>
<comment type="catalytic activity">
    <reaction evidence="7">
        <text>[protein]-L-isoaspartate + S-adenosyl-L-methionine = [protein]-L-isoaspartate alpha-methyl ester + S-adenosyl-L-homocysteine</text>
        <dbReference type="Rhea" id="RHEA:12705"/>
        <dbReference type="Rhea" id="RHEA-COMP:12143"/>
        <dbReference type="Rhea" id="RHEA-COMP:12144"/>
        <dbReference type="ChEBI" id="CHEBI:57856"/>
        <dbReference type="ChEBI" id="CHEBI:59789"/>
        <dbReference type="ChEBI" id="CHEBI:90596"/>
        <dbReference type="ChEBI" id="CHEBI:90598"/>
        <dbReference type="EC" id="2.1.1.77"/>
    </reaction>
</comment>
<sequence>MIDYRAARLRMVEYQIARRGIRDLAVLEALSAVPREEFVTDALRDYAYEDTALPIAHGQTISQPYIVALMAQAAELTGAGKALEIGAGSGYAAAVMAEIAGHVVTIERVAALAELATSRLQRLGYANVEVISGDGTAGYAGQAPFDAILSAAGTRKVPTAWKEQLAIGGRLVLPLGPLGDQKLMKIVRTGDKDYSQRPLVDVRFVPLIEGPG</sequence>
<evidence type="ECO:0000256" key="1">
    <source>
        <dbReference type="ARBA" id="ARBA00004496"/>
    </source>
</evidence>
<evidence type="ECO:0000256" key="6">
    <source>
        <dbReference type="ARBA" id="ARBA00022691"/>
    </source>
</evidence>
<comment type="subcellular location">
    <subcellularLocation>
        <location evidence="1 7">Cytoplasm</location>
    </subcellularLocation>
</comment>
<organism evidence="8 9">
    <name type="scientific">Aminobacter niigataensis</name>
    <dbReference type="NCBI Taxonomy" id="83265"/>
    <lineage>
        <taxon>Bacteria</taxon>
        <taxon>Pseudomonadati</taxon>
        <taxon>Pseudomonadota</taxon>
        <taxon>Alphaproteobacteria</taxon>
        <taxon>Hyphomicrobiales</taxon>
        <taxon>Phyllobacteriaceae</taxon>
        <taxon>Aminobacter</taxon>
    </lineage>
</organism>
<dbReference type="InterPro" id="IPR029063">
    <property type="entry name" value="SAM-dependent_MTases_sf"/>
</dbReference>
<dbReference type="GO" id="GO:0004719">
    <property type="term" value="F:protein-L-isoaspartate (D-aspartate) O-methyltransferase activity"/>
    <property type="evidence" value="ECO:0007669"/>
    <property type="project" value="UniProtKB-EC"/>
</dbReference>
<evidence type="ECO:0000256" key="2">
    <source>
        <dbReference type="ARBA" id="ARBA00005369"/>
    </source>
</evidence>
<dbReference type="PANTHER" id="PTHR11579:SF0">
    <property type="entry name" value="PROTEIN-L-ISOASPARTATE(D-ASPARTATE) O-METHYLTRANSFERASE"/>
    <property type="match status" value="1"/>
</dbReference>
<evidence type="ECO:0000256" key="7">
    <source>
        <dbReference type="HAMAP-Rule" id="MF_00090"/>
    </source>
</evidence>
<comment type="caution">
    <text evidence="8">The sequence shown here is derived from an EMBL/GenBank/DDBJ whole genome shotgun (WGS) entry which is preliminary data.</text>
</comment>
<evidence type="ECO:0000256" key="3">
    <source>
        <dbReference type="ARBA" id="ARBA00022490"/>
    </source>
</evidence>
<dbReference type="PANTHER" id="PTHR11579">
    <property type="entry name" value="PROTEIN-L-ISOASPARTATE O-METHYLTRANSFERASE"/>
    <property type="match status" value="1"/>
</dbReference>
<dbReference type="RefSeq" id="WP_183263409.1">
    <property type="nucleotide sequence ID" value="NZ_BAAAVZ010000010.1"/>
</dbReference>
<dbReference type="InterPro" id="IPR000682">
    <property type="entry name" value="PCMT"/>
</dbReference>
<feature type="active site" evidence="7">
    <location>
        <position position="62"/>
    </location>
</feature>
<dbReference type="NCBIfam" id="TIGR00080">
    <property type="entry name" value="pimt"/>
    <property type="match status" value="1"/>
</dbReference>
<name>A0ABR6L4F6_9HYPH</name>
<evidence type="ECO:0000313" key="8">
    <source>
        <dbReference type="EMBL" id="MBB4651653.1"/>
    </source>
</evidence>
<reference evidence="8 9" key="1">
    <citation type="submission" date="2020-08" db="EMBL/GenBank/DDBJ databases">
        <title>Genomic Encyclopedia of Type Strains, Phase IV (KMG-IV): sequencing the most valuable type-strain genomes for metagenomic binning, comparative biology and taxonomic classification.</title>
        <authorList>
            <person name="Goeker M."/>
        </authorList>
    </citation>
    <scope>NUCLEOTIDE SEQUENCE [LARGE SCALE GENOMIC DNA]</scope>
    <source>
        <strain evidence="8 9">DSM 7050</strain>
    </source>
</reference>
<keyword evidence="6 7" id="KW-0949">S-adenosyl-L-methionine</keyword>
<dbReference type="NCBIfam" id="NF001453">
    <property type="entry name" value="PRK00312.1"/>
    <property type="match status" value="1"/>
</dbReference>
<dbReference type="EC" id="2.1.1.77" evidence="7"/>
<dbReference type="EMBL" id="JACHOT010000004">
    <property type="protein sequence ID" value="MBB4651653.1"/>
    <property type="molecule type" value="Genomic_DNA"/>
</dbReference>
<keyword evidence="5 7" id="KW-0808">Transferase</keyword>
<keyword evidence="4 7" id="KW-0489">Methyltransferase</keyword>
<comment type="similarity">
    <text evidence="2 7">Belongs to the methyltransferase superfamily. L-isoaspartyl/D-aspartyl protein methyltransferase family.</text>
</comment>
<dbReference type="CDD" id="cd02440">
    <property type="entry name" value="AdoMet_MTases"/>
    <property type="match status" value="1"/>
</dbReference>
<dbReference type="HAMAP" id="MF_00090">
    <property type="entry name" value="PIMT"/>
    <property type="match status" value="1"/>
</dbReference>
<dbReference type="GO" id="GO:0032259">
    <property type="term" value="P:methylation"/>
    <property type="evidence" value="ECO:0007669"/>
    <property type="project" value="UniProtKB-KW"/>
</dbReference>
<evidence type="ECO:0000256" key="5">
    <source>
        <dbReference type="ARBA" id="ARBA00022679"/>
    </source>
</evidence>
<keyword evidence="3 7" id="KW-0963">Cytoplasm</keyword>
<dbReference type="PROSITE" id="PS01279">
    <property type="entry name" value="PCMT"/>
    <property type="match status" value="1"/>
</dbReference>
<dbReference type="Proteomes" id="UP000539538">
    <property type="component" value="Unassembled WGS sequence"/>
</dbReference>
<evidence type="ECO:0000256" key="4">
    <source>
        <dbReference type="ARBA" id="ARBA00022603"/>
    </source>
</evidence>
<dbReference type="Pfam" id="PF01135">
    <property type="entry name" value="PCMT"/>
    <property type="match status" value="1"/>
</dbReference>
<accession>A0ABR6L4F6</accession>
<proteinExistence type="inferred from homology"/>
<keyword evidence="9" id="KW-1185">Reference proteome</keyword>
<gene>
    <name evidence="7" type="primary">pcm</name>
    <name evidence="8" type="ORF">GGQ99_003420</name>
</gene>
<protein>
    <recommendedName>
        <fullName evidence="7">Protein-L-isoaspartate O-methyltransferase</fullName>
        <ecNumber evidence="7">2.1.1.77</ecNumber>
    </recommendedName>
    <alternativeName>
        <fullName evidence="7">L-isoaspartyl protein carboxyl methyltransferase</fullName>
    </alternativeName>
    <alternativeName>
        <fullName evidence="7">Protein L-isoaspartyl methyltransferase</fullName>
    </alternativeName>
    <alternativeName>
        <fullName evidence="7">Protein-beta-aspartate methyltransferase</fullName>
        <shortName evidence="7">PIMT</shortName>
    </alternativeName>
</protein>